<feature type="domain" description="Pyridine nucleotide-disulphide oxidoreductase dimerisation" evidence="7">
    <location>
        <begin position="365"/>
        <end position="473"/>
    </location>
</feature>
<sequence>MSSPKSYDVLVLGSGQGGTPLASAFANAGKTVALIERSHIGGCCINEGCTPTKTMIASGRVAYLARRGANDYGVRVGDVNVNMEKVRQRKRDIVESFRGGSERRLKDVKGLDVLIGEAKFTGEKTVEIKMTESGEIKNAKGDIIVLNVGERPAKPNLPGVEDVDGSRVLDSTSVQELGEVPKHLLVLGGGYIGLEFGQLFRRLGAEVTIIQRGAQLLGREDDDIANKMLEILREDGITVHLKSNASRLSSSSDKDLPISLEITNKDGDKTLTGSHILFAAGRTPNTDTLNLPATGIEVDKRGHVKANPKLETSVPGIYALGDVKGGPAFTHVSYDDFRILQANLISAASKPGFEPKTSTDRENKMPYVVYTDPQLGHVGLHENELRRDQPERKIKVARMPMAYVARALETDESRGMMKGVVDAETGEILGFTCLGVEGGEIMSQVQMAMWGGLKWWDLQAMCIAHPTFAESLNNVWGFLE</sequence>
<comment type="similarity">
    <text evidence="1">Belongs to the class-I pyridine nucleotide-disulfide oxidoreductase family.</text>
</comment>
<dbReference type="AlphaFoldDB" id="A0A9P4IJ54"/>
<dbReference type="PRINTS" id="PR00411">
    <property type="entry name" value="PNDRDTASEI"/>
</dbReference>
<dbReference type="InterPro" id="IPR016156">
    <property type="entry name" value="FAD/NAD-linked_Rdtase_dimer_sf"/>
</dbReference>
<evidence type="ECO:0000259" key="8">
    <source>
        <dbReference type="Pfam" id="PF07992"/>
    </source>
</evidence>
<evidence type="ECO:0000313" key="9">
    <source>
        <dbReference type="EMBL" id="KAF2102074.1"/>
    </source>
</evidence>
<dbReference type="InterPro" id="IPR001100">
    <property type="entry name" value="Pyr_nuc-diS_OxRdtase"/>
</dbReference>
<evidence type="ECO:0000259" key="7">
    <source>
        <dbReference type="Pfam" id="PF02852"/>
    </source>
</evidence>
<dbReference type="Gene3D" id="3.50.50.60">
    <property type="entry name" value="FAD/NAD(P)-binding domain"/>
    <property type="match status" value="2"/>
</dbReference>
<evidence type="ECO:0000256" key="3">
    <source>
        <dbReference type="ARBA" id="ARBA00022827"/>
    </source>
</evidence>
<dbReference type="OrthoDB" id="361797at2759"/>
<keyword evidence="5" id="KW-0520">NAD</keyword>
<dbReference type="SUPFAM" id="SSF51905">
    <property type="entry name" value="FAD/NAD(P)-binding domain"/>
    <property type="match status" value="1"/>
</dbReference>
<feature type="binding site" evidence="5">
    <location>
        <position position="281"/>
    </location>
    <ligand>
        <name>NAD(+)</name>
        <dbReference type="ChEBI" id="CHEBI:57540"/>
    </ligand>
</feature>
<feature type="domain" description="FAD/NAD(P)-binding" evidence="8">
    <location>
        <begin position="7"/>
        <end position="334"/>
    </location>
</feature>
<dbReference type="PANTHER" id="PTHR43014">
    <property type="entry name" value="MERCURIC REDUCTASE"/>
    <property type="match status" value="1"/>
</dbReference>
<evidence type="ECO:0000256" key="1">
    <source>
        <dbReference type="ARBA" id="ARBA00007532"/>
    </source>
</evidence>
<evidence type="ECO:0000256" key="6">
    <source>
        <dbReference type="PIRSR" id="PIRSR000350-4"/>
    </source>
</evidence>
<dbReference type="Pfam" id="PF02852">
    <property type="entry name" value="Pyr_redox_dim"/>
    <property type="match status" value="1"/>
</dbReference>
<dbReference type="InterPro" id="IPR004099">
    <property type="entry name" value="Pyr_nucl-diS_OxRdtase_dimer"/>
</dbReference>
<evidence type="ECO:0000256" key="5">
    <source>
        <dbReference type="PIRSR" id="PIRSR000350-3"/>
    </source>
</evidence>
<evidence type="ECO:0000256" key="2">
    <source>
        <dbReference type="ARBA" id="ARBA00022630"/>
    </source>
</evidence>
<feature type="binding site" evidence="5">
    <location>
        <position position="53"/>
    </location>
    <ligand>
        <name>FAD</name>
        <dbReference type="ChEBI" id="CHEBI:57692"/>
    </ligand>
</feature>
<keyword evidence="3 5" id="KW-0274">FAD</keyword>
<organism evidence="9 10">
    <name type="scientific">Rhizodiscina lignyota</name>
    <dbReference type="NCBI Taxonomy" id="1504668"/>
    <lineage>
        <taxon>Eukaryota</taxon>
        <taxon>Fungi</taxon>
        <taxon>Dikarya</taxon>
        <taxon>Ascomycota</taxon>
        <taxon>Pezizomycotina</taxon>
        <taxon>Dothideomycetes</taxon>
        <taxon>Pleosporomycetidae</taxon>
        <taxon>Aulographales</taxon>
        <taxon>Rhizodiscinaceae</taxon>
        <taxon>Rhizodiscina</taxon>
    </lineage>
</organism>
<feature type="active site" description="Proton acceptor" evidence="4">
    <location>
        <position position="465"/>
    </location>
</feature>
<feature type="binding site" evidence="5">
    <location>
        <begin position="188"/>
        <end position="195"/>
    </location>
    <ligand>
        <name>NAD(+)</name>
        <dbReference type="ChEBI" id="CHEBI:57540"/>
    </ligand>
</feature>
<dbReference type="Gene3D" id="3.30.390.30">
    <property type="match status" value="1"/>
</dbReference>
<dbReference type="PIRSF" id="PIRSF000350">
    <property type="entry name" value="Mercury_reductase_MerA"/>
    <property type="match status" value="1"/>
</dbReference>
<feature type="disulfide bond" description="Redox-active" evidence="6">
    <location>
        <begin position="44"/>
        <end position="49"/>
    </location>
</feature>
<protein>
    <submittedName>
        <fullName evidence="9">FAD-dependent pyridine nucleotide-disulfide oxidoreductase</fullName>
    </submittedName>
</protein>
<dbReference type="GO" id="GO:0050660">
    <property type="term" value="F:flavin adenine dinucleotide binding"/>
    <property type="evidence" value="ECO:0007669"/>
    <property type="project" value="TreeGrafter"/>
</dbReference>
<accession>A0A9P4IJ54</accession>
<dbReference type="SUPFAM" id="SSF55424">
    <property type="entry name" value="FAD/NAD-linked reductases, dimerisation (C-terminal) domain"/>
    <property type="match status" value="1"/>
</dbReference>
<dbReference type="GO" id="GO:0003955">
    <property type="term" value="F:NAD(P)H dehydrogenase (quinone) activity"/>
    <property type="evidence" value="ECO:0007669"/>
    <property type="project" value="TreeGrafter"/>
</dbReference>
<keyword evidence="2" id="KW-0285">Flavoprotein</keyword>
<feature type="binding site" evidence="5">
    <location>
        <position position="322"/>
    </location>
    <ligand>
        <name>FAD</name>
        <dbReference type="ChEBI" id="CHEBI:57692"/>
    </ligand>
</feature>
<dbReference type="Proteomes" id="UP000799772">
    <property type="component" value="Unassembled WGS sequence"/>
</dbReference>
<keyword evidence="5" id="KW-0547">Nucleotide-binding</keyword>
<proteinExistence type="inferred from homology"/>
<dbReference type="InterPro" id="IPR036188">
    <property type="entry name" value="FAD/NAD-bd_sf"/>
</dbReference>
<name>A0A9P4IJ54_9PEZI</name>
<reference evidence="9" key="1">
    <citation type="journal article" date="2020" name="Stud. Mycol.">
        <title>101 Dothideomycetes genomes: a test case for predicting lifestyles and emergence of pathogens.</title>
        <authorList>
            <person name="Haridas S."/>
            <person name="Albert R."/>
            <person name="Binder M."/>
            <person name="Bloem J."/>
            <person name="Labutti K."/>
            <person name="Salamov A."/>
            <person name="Andreopoulos B."/>
            <person name="Baker S."/>
            <person name="Barry K."/>
            <person name="Bills G."/>
            <person name="Bluhm B."/>
            <person name="Cannon C."/>
            <person name="Castanera R."/>
            <person name="Culley D."/>
            <person name="Daum C."/>
            <person name="Ezra D."/>
            <person name="Gonzalez J."/>
            <person name="Henrissat B."/>
            <person name="Kuo A."/>
            <person name="Liang C."/>
            <person name="Lipzen A."/>
            <person name="Lutzoni F."/>
            <person name="Magnuson J."/>
            <person name="Mondo S."/>
            <person name="Nolan M."/>
            <person name="Ohm R."/>
            <person name="Pangilinan J."/>
            <person name="Park H.-J."/>
            <person name="Ramirez L."/>
            <person name="Alfaro M."/>
            <person name="Sun H."/>
            <person name="Tritt A."/>
            <person name="Yoshinaga Y."/>
            <person name="Zwiers L.-H."/>
            <person name="Turgeon B."/>
            <person name="Goodwin S."/>
            <person name="Spatafora J."/>
            <person name="Crous P."/>
            <person name="Grigoriev I."/>
        </authorList>
    </citation>
    <scope>NUCLEOTIDE SEQUENCE</scope>
    <source>
        <strain evidence="9">CBS 133067</strain>
    </source>
</reference>
<comment type="caution">
    <text evidence="9">The sequence shown here is derived from an EMBL/GenBank/DDBJ whole genome shotgun (WGS) entry which is preliminary data.</text>
</comment>
<dbReference type="Pfam" id="PF07992">
    <property type="entry name" value="Pyr_redox_2"/>
    <property type="match status" value="1"/>
</dbReference>
<keyword evidence="10" id="KW-1185">Reference proteome</keyword>
<dbReference type="EMBL" id="ML978123">
    <property type="protein sequence ID" value="KAF2102074.1"/>
    <property type="molecule type" value="Genomic_DNA"/>
</dbReference>
<evidence type="ECO:0000313" key="10">
    <source>
        <dbReference type="Proteomes" id="UP000799772"/>
    </source>
</evidence>
<comment type="cofactor">
    <cofactor evidence="5">
        <name>FAD</name>
        <dbReference type="ChEBI" id="CHEBI:57692"/>
    </cofactor>
    <text evidence="5">Binds 1 FAD per subunit.</text>
</comment>
<dbReference type="PANTHER" id="PTHR43014:SF2">
    <property type="entry name" value="MERCURIC REDUCTASE"/>
    <property type="match status" value="1"/>
</dbReference>
<evidence type="ECO:0000256" key="4">
    <source>
        <dbReference type="PIRSR" id="PIRSR000350-2"/>
    </source>
</evidence>
<gene>
    <name evidence="9" type="ORF">NA57DRAFT_73511</name>
</gene>
<dbReference type="InterPro" id="IPR023753">
    <property type="entry name" value="FAD/NAD-binding_dom"/>
</dbReference>
<dbReference type="PRINTS" id="PR00368">
    <property type="entry name" value="FADPNR"/>
</dbReference>